<feature type="transmembrane region" description="Helical" evidence="1">
    <location>
        <begin position="576"/>
        <end position="597"/>
    </location>
</feature>
<gene>
    <name evidence="3" type="ORF">GCM10010170_038180</name>
</gene>
<sequence>MRVSVIIPNFDKERSLAACLEAVLAQTVPPAEVIVVDDASTDASPAIAARYPVRLLRGEVNRGVSHARNAGAAAATGDVLVFVDSDVAPAPGALAGLLAELGAHPDCGVVQGIYADRPLFPGGGPVAAYKTLAEHHWRRRRAGEADATLFALTAVRRAAWEAVGGFAESLRDAEDVEWGTRLPDAWRIRMSADVLGRHDDRDRLVPYLREVFRRARTYATTVSAPGGRGRRGVDVAAVATMLACAAVPPGLALTVWRPWLGVLPLLALASFLALDRSVLAFAAARRGPWFALWFAGLRWLTHVTEFAGMALGAAAARGWWRRANQAFAALFAVALAVGLALFLAAQDWAPARDLAGRLGTARVAGVLGLAALVNAVGLALGLVSWRALFADLGARVSGWTSSRLFFVGFLTKFLPGRFIALPVLLRMGKEVDVGPVRLAGLFGLSWGVVALTGLTVGIAAGPGLAGARFGWLLLAAVPVVALLVRPGLFNAALAWALRVARRPPPALVASDRGMRRALTAQTLSWIVSGHHLWLLAVVAGAPPAASYLVCIGGFAAGAVAGVVVLVAPDGLGVREAVVMVGLVTVLPLSVATSVALASRLVCSLSEMAVGSGGLLAAELMHRRLLERSP</sequence>
<reference evidence="3 4" key="1">
    <citation type="journal article" date="2019" name="Int. J. Syst. Evol. Microbiol.">
        <title>The Global Catalogue of Microorganisms (GCM) 10K type strain sequencing project: providing services to taxonomists for standard genome sequencing and annotation.</title>
        <authorList>
            <consortium name="The Broad Institute Genomics Platform"/>
            <consortium name="The Broad Institute Genome Sequencing Center for Infectious Disease"/>
            <person name="Wu L."/>
            <person name="Ma J."/>
        </authorList>
    </citation>
    <scope>NUCLEOTIDE SEQUENCE [LARGE SCALE GENOMIC DNA]</scope>
    <source>
        <strain evidence="3 4">JCM 3272</strain>
    </source>
</reference>
<dbReference type="InterPro" id="IPR001173">
    <property type="entry name" value="Glyco_trans_2-like"/>
</dbReference>
<feature type="transmembrane region" description="Helical" evidence="1">
    <location>
        <begin position="405"/>
        <end position="425"/>
    </location>
</feature>
<evidence type="ECO:0000313" key="4">
    <source>
        <dbReference type="Proteomes" id="UP001501444"/>
    </source>
</evidence>
<dbReference type="InterPro" id="IPR050834">
    <property type="entry name" value="Glycosyltransf_2"/>
</dbReference>
<proteinExistence type="predicted"/>
<dbReference type="Pfam" id="PF00535">
    <property type="entry name" value="Glycos_transf_2"/>
    <property type="match status" value="1"/>
</dbReference>
<evidence type="ECO:0000256" key="1">
    <source>
        <dbReference type="SAM" id="Phobius"/>
    </source>
</evidence>
<feature type="transmembrane region" description="Helical" evidence="1">
    <location>
        <begin position="262"/>
        <end position="284"/>
    </location>
</feature>
<dbReference type="InterPro" id="IPR029044">
    <property type="entry name" value="Nucleotide-diphossugar_trans"/>
</dbReference>
<keyword evidence="1" id="KW-1133">Transmembrane helix</keyword>
<feature type="transmembrane region" description="Helical" evidence="1">
    <location>
        <begin position="366"/>
        <end position="385"/>
    </location>
</feature>
<evidence type="ECO:0000259" key="2">
    <source>
        <dbReference type="Pfam" id="PF00535"/>
    </source>
</evidence>
<feature type="domain" description="Glycosyltransferase 2-like" evidence="2">
    <location>
        <begin position="4"/>
        <end position="116"/>
    </location>
</feature>
<feature type="transmembrane region" description="Helical" evidence="1">
    <location>
        <begin position="296"/>
        <end position="320"/>
    </location>
</feature>
<dbReference type="SUPFAM" id="SSF53448">
    <property type="entry name" value="Nucleotide-diphospho-sugar transferases"/>
    <property type="match status" value="1"/>
</dbReference>
<keyword evidence="4" id="KW-1185">Reference proteome</keyword>
<evidence type="ECO:0000313" key="3">
    <source>
        <dbReference type="EMBL" id="GAA2349130.1"/>
    </source>
</evidence>
<feature type="transmembrane region" description="Helical" evidence="1">
    <location>
        <begin position="545"/>
        <end position="567"/>
    </location>
</feature>
<feature type="transmembrane region" description="Helical" evidence="1">
    <location>
        <begin position="326"/>
        <end position="345"/>
    </location>
</feature>
<dbReference type="Proteomes" id="UP001501444">
    <property type="component" value="Unassembled WGS sequence"/>
</dbReference>
<dbReference type="CDD" id="cd00761">
    <property type="entry name" value="Glyco_tranf_GTA_type"/>
    <property type="match status" value="1"/>
</dbReference>
<feature type="transmembrane region" description="Helical" evidence="1">
    <location>
        <begin position="471"/>
        <end position="497"/>
    </location>
</feature>
<dbReference type="Gene3D" id="3.90.550.10">
    <property type="entry name" value="Spore Coat Polysaccharide Biosynthesis Protein SpsA, Chain A"/>
    <property type="match status" value="1"/>
</dbReference>
<dbReference type="RefSeq" id="WP_344613766.1">
    <property type="nucleotide sequence ID" value="NZ_BAAARV010000027.1"/>
</dbReference>
<feature type="transmembrane region" description="Helical" evidence="1">
    <location>
        <begin position="437"/>
        <end position="459"/>
    </location>
</feature>
<dbReference type="EMBL" id="BAAARV010000027">
    <property type="protein sequence ID" value="GAA2349130.1"/>
    <property type="molecule type" value="Genomic_DNA"/>
</dbReference>
<name>A0ABN3GDS5_9ACTN</name>
<comment type="caution">
    <text evidence="3">The sequence shown here is derived from an EMBL/GenBank/DDBJ whole genome shotgun (WGS) entry which is preliminary data.</text>
</comment>
<keyword evidence="1" id="KW-0812">Transmembrane</keyword>
<keyword evidence="1" id="KW-0472">Membrane</keyword>
<protein>
    <recommendedName>
        <fullName evidence="2">Glycosyltransferase 2-like domain-containing protein</fullName>
    </recommendedName>
</protein>
<dbReference type="PANTHER" id="PTHR43685:SF2">
    <property type="entry name" value="GLYCOSYLTRANSFERASE 2-LIKE DOMAIN-CONTAINING PROTEIN"/>
    <property type="match status" value="1"/>
</dbReference>
<organism evidence="3 4">
    <name type="scientific">Dactylosporangium salmoneum</name>
    <dbReference type="NCBI Taxonomy" id="53361"/>
    <lineage>
        <taxon>Bacteria</taxon>
        <taxon>Bacillati</taxon>
        <taxon>Actinomycetota</taxon>
        <taxon>Actinomycetes</taxon>
        <taxon>Micromonosporales</taxon>
        <taxon>Micromonosporaceae</taxon>
        <taxon>Dactylosporangium</taxon>
    </lineage>
</organism>
<dbReference type="PANTHER" id="PTHR43685">
    <property type="entry name" value="GLYCOSYLTRANSFERASE"/>
    <property type="match status" value="1"/>
</dbReference>
<accession>A0ABN3GDS5</accession>